<comment type="caution">
    <text evidence="6">The sequence shown here is derived from an EMBL/GenBank/DDBJ whole genome shotgun (WGS) entry which is preliminary data.</text>
</comment>
<dbReference type="PANTHER" id="PTHR10353:SF36">
    <property type="entry name" value="LP05116P"/>
    <property type="match status" value="1"/>
</dbReference>
<dbReference type="PROSITE" id="PS51318">
    <property type="entry name" value="TAT"/>
    <property type="match status" value="1"/>
</dbReference>
<keyword evidence="7" id="KW-1185">Reference proteome</keyword>
<name>A0A231HB00_9NOCA</name>
<feature type="signal peptide" evidence="5">
    <location>
        <begin position="1"/>
        <end position="30"/>
    </location>
</feature>
<dbReference type="GO" id="GO:0031217">
    <property type="term" value="F:glucan 1,4-beta-glucosidase activity"/>
    <property type="evidence" value="ECO:0007669"/>
    <property type="project" value="UniProtKB-EC"/>
</dbReference>
<organism evidence="6 7">
    <name type="scientific">Nocardia cerradoensis</name>
    <dbReference type="NCBI Taxonomy" id="85688"/>
    <lineage>
        <taxon>Bacteria</taxon>
        <taxon>Bacillati</taxon>
        <taxon>Actinomycetota</taxon>
        <taxon>Actinomycetes</taxon>
        <taxon>Mycobacteriales</taxon>
        <taxon>Nocardiaceae</taxon>
        <taxon>Nocardia</taxon>
    </lineage>
</organism>
<proteinExistence type="inferred from homology"/>
<evidence type="ECO:0000256" key="5">
    <source>
        <dbReference type="SAM" id="SignalP"/>
    </source>
</evidence>
<keyword evidence="2 6" id="KW-0378">Hydrolase</keyword>
<evidence type="ECO:0000256" key="2">
    <source>
        <dbReference type="ARBA" id="ARBA00022801"/>
    </source>
</evidence>
<dbReference type="Pfam" id="PF00232">
    <property type="entry name" value="Glyco_hydro_1"/>
    <property type="match status" value="2"/>
</dbReference>
<evidence type="ECO:0000256" key="4">
    <source>
        <dbReference type="RuleBase" id="RU003690"/>
    </source>
</evidence>
<evidence type="ECO:0000313" key="7">
    <source>
        <dbReference type="Proteomes" id="UP000215506"/>
    </source>
</evidence>
<dbReference type="SUPFAM" id="SSF51445">
    <property type="entry name" value="(Trans)glycosidases"/>
    <property type="match status" value="1"/>
</dbReference>
<dbReference type="EC" id="3.2.1.74" evidence="6"/>
<dbReference type="InterPro" id="IPR001360">
    <property type="entry name" value="Glyco_hydro_1"/>
</dbReference>
<dbReference type="InterPro" id="IPR006311">
    <property type="entry name" value="TAT_signal"/>
</dbReference>
<dbReference type="InterPro" id="IPR017853">
    <property type="entry name" value="GH"/>
</dbReference>
<evidence type="ECO:0000256" key="1">
    <source>
        <dbReference type="ARBA" id="ARBA00010838"/>
    </source>
</evidence>
<gene>
    <name evidence="6" type="primary">gghA</name>
    <name evidence="6" type="ORF">B7C42_02302</name>
</gene>
<dbReference type="RefSeq" id="WP_094025212.1">
    <property type="nucleotide sequence ID" value="NZ_NGAF01000003.1"/>
</dbReference>
<dbReference type="PRINTS" id="PR00131">
    <property type="entry name" value="GLHYDRLASE1"/>
</dbReference>
<keyword evidence="3 6" id="KW-0326">Glycosidase</keyword>
<feature type="chain" id="PRO_5012375775" evidence="5">
    <location>
        <begin position="31"/>
        <end position="444"/>
    </location>
</feature>
<dbReference type="GO" id="GO:0016052">
    <property type="term" value="P:carbohydrate catabolic process"/>
    <property type="evidence" value="ECO:0007669"/>
    <property type="project" value="TreeGrafter"/>
</dbReference>
<dbReference type="AlphaFoldDB" id="A0A231HB00"/>
<sequence length="444" mass="49025">MRNLSRRQAFGLLATGTAAAVAGPAAFAQARPAAPATVPNLGADFLWGVASAGFQCEGHAPDSNWLRYVTTHPDYDRYHDAVDFFTGYRSDIGLAAGLGVGVYRISVEWARVQPRPGEWDEAGFAFYDSVLDTMAAHGIRPMLTLDHWVYPGWAADRGGWAHPAMLDDWLANARTVVRRYASRNPLWVTFNEPAFYIVNETRNGGLSPADVPAMQQRLIQAHNTIYDDIHRAQPGAMVTSNLAYIVGTAEPVVNGPMIDAIAAKLDYVGIDYYYGHTPQDVARLSPDDLDRLWTMPLQPEGVYYALEYYSRRFPGKPLYVVENGMPTENGAPRPDGYTRGDDLRDTVYWLQRAKADGIDVIGYNYWSITDNYEWGSYTPRFGLYTVDVLTDPALTRRPTDAVDAYRAITRAGGVAADYRPTRGPVACSLVDIPGSCADPVTVPH</sequence>
<comment type="similarity">
    <text evidence="1 4">Belongs to the glycosyl hydrolase 1 family.</text>
</comment>
<evidence type="ECO:0000313" key="6">
    <source>
        <dbReference type="EMBL" id="OXR46009.1"/>
    </source>
</evidence>
<dbReference type="PANTHER" id="PTHR10353">
    <property type="entry name" value="GLYCOSYL HYDROLASE"/>
    <property type="match status" value="1"/>
</dbReference>
<accession>A0A231HB00</accession>
<dbReference type="Proteomes" id="UP000215506">
    <property type="component" value="Unassembled WGS sequence"/>
</dbReference>
<keyword evidence="5" id="KW-0732">Signal</keyword>
<protein>
    <submittedName>
        <fullName evidence="6">1,4-beta-D-glucan glucohydrolase</fullName>
        <ecNumber evidence="6">3.2.1.74</ecNumber>
    </submittedName>
</protein>
<dbReference type="Gene3D" id="3.20.20.80">
    <property type="entry name" value="Glycosidases"/>
    <property type="match status" value="2"/>
</dbReference>
<evidence type="ECO:0000256" key="3">
    <source>
        <dbReference type="ARBA" id="ARBA00023295"/>
    </source>
</evidence>
<dbReference type="GO" id="GO:0005829">
    <property type="term" value="C:cytosol"/>
    <property type="evidence" value="ECO:0007669"/>
    <property type="project" value="TreeGrafter"/>
</dbReference>
<dbReference type="EMBL" id="NGAF01000003">
    <property type="protein sequence ID" value="OXR46009.1"/>
    <property type="molecule type" value="Genomic_DNA"/>
</dbReference>
<reference evidence="6 7" key="1">
    <citation type="submission" date="2017-07" db="EMBL/GenBank/DDBJ databases">
        <title>First draft Genome Sequence of Nocardia cerradoensis isolated from human infection.</title>
        <authorList>
            <person name="Carrasco G."/>
        </authorList>
    </citation>
    <scope>NUCLEOTIDE SEQUENCE [LARGE SCALE GENOMIC DNA]</scope>
    <source>
        <strain evidence="6 7">CNM20130759</strain>
    </source>
</reference>